<dbReference type="Proteomes" id="UP000799424">
    <property type="component" value="Unassembled WGS sequence"/>
</dbReference>
<sequence>MAPPRQSVTARNLRTTEDFLLALHTAEAKYDLTQFVEDGDLADKNDPSHPVVRLRERASAVLNTVELAKDNPCRQENTQMQQVYDQSTVRHERLKQFCSNLQETIDGPSSHEQPQSSLQDLKSWNDSVGGFEQLQTRVTQSSSAAPLVDLLKGDQWTLLADLLKVNGGLEGLKTRVTQSSSAAPLVDLLKGDEWLNLAELLKKYGDLKELKARVTQSSSAASLVDLLKESHGEFNGSEGRLTGSLMELSDISETLLSYFKEIEDIAGLDHQDTVYALSTNIDPQLTEILANERESMRVVETIFPAASKIAKDLVTCQKQNALLATKIEEFESEIRVKDNAIKLYRDRIKQDAGIDPA</sequence>
<evidence type="ECO:0000313" key="1">
    <source>
        <dbReference type="EMBL" id="KAF2830635.1"/>
    </source>
</evidence>
<evidence type="ECO:0000313" key="2">
    <source>
        <dbReference type="Proteomes" id="UP000799424"/>
    </source>
</evidence>
<keyword evidence="2" id="KW-1185">Reference proteome</keyword>
<protein>
    <submittedName>
        <fullName evidence="1">Uncharacterized protein</fullName>
    </submittedName>
</protein>
<accession>A0A6A7ADH3</accession>
<gene>
    <name evidence="1" type="ORF">CC86DRAFT_402662</name>
</gene>
<dbReference type="AlphaFoldDB" id="A0A6A7ADH3"/>
<dbReference type="OrthoDB" id="10646385at2759"/>
<reference evidence="1" key="1">
    <citation type="journal article" date="2020" name="Stud. Mycol.">
        <title>101 Dothideomycetes genomes: a test case for predicting lifestyles and emergence of pathogens.</title>
        <authorList>
            <person name="Haridas S."/>
            <person name="Albert R."/>
            <person name="Binder M."/>
            <person name="Bloem J."/>
            <person name="Labutti K."/>
            <person name="Salamov A."/>
            <person name="Andreopoulos B."/>
            <person name="Baker S."/>
            <person name="Barry K."/>
            <person name="Bills G."/>
            <person name="Bluhm B."/>
            <person name="Cannon C."/>
            <person name="Castanera R."/>
            <person name="Culley D."/>
            <person name="Daum C."/>
            <person name="Ezra D."/>
            <person name="Gonzalez J."/>
            <person name="Henrissat B."/>
            <person name="Kuo A."/>
            <person name="Liang C."/>
            <person name="Lipzen A."/>
            <person name="Lutzoni F."/>
            <person name="Magnuson J."/>
            <person name="Mondo S."/>
            <person name="Nolan M."/>
            <person name="Ohm R."/>
            <person name="Pangilinan J."/>
            <person name="Park H.-J."/>
            <person name="Ramirez L."/>
            <person name="Alfaro M."/>
            <person name="Sun H."/>
            <person name="Tritt A."/>
            <person name="Yoshinaga Y."/>
            <person name="Zwiers L.-H."/>
            <person name="Turgeon B."/>
            <person name="Goodwin S."/>
            <person name="Spatafora J."/>
            <person name="Crous P."/>
            <person name="Grigoriev I."/>
        </authorList>
    </citation>
    <scope>NUCLEOTIDE SEQUENCE</scope>
    <source>
        <strain evidence="1">CBS 113818</strain>
    </source>
</reference>
<organism evidence="1 2">
    <name type="scientific">Ophiobolus disseminans</name>
    <dbReference type="NCBI Taxonomy" id="1469910"/>
    <lineage>
        <taxon>Eukaryota</taxon>
        <taxon>Fungi</taxon>
        <taxon>Dikarya</taxon>
        <taxon>Ascomycota</taxon>
        <taxon>Pezizomycotina</taxon>
        <taxon>Dothideomycetes</taxon>
        <taxon>Pleosporomycetidae</taxon>
        <taxon>Pleosporales</taxon>
        <taxon>Pleosporineae</taxon>
        <taxon>Phaeosphaeriaceae</taxon>
        <taxon>Ophiobolus</taxon>
    </lineage>
</organism>
<name>A0A6A7ADH3_9PLEO</name>
<proteinExistence type="predicted"/>
<dbReference type="EMBL" id="MU006219">
    <property type="protein sequence ID" value="KAF2830635.1"/>
    <property type="molecule type" value="Genomic_DNA"/>
</dbReference>